<evidence type="ECO:0000313" key="1">
    <source>
        <dbReference type="EMBL" id="KII68929.1"/>
    </source>
</evidence>
<reference evidence="1 2" key="1">
    <citation type="journal article" date="2014" name="Genome Biol. Evol.">
        <title>The genome of the myxosporean Thelohanellus kitauei shows adaptations to nutrient acquisition within its fish host.</title>
        <authorList>
            <person name="Yang Y."/>
            <person name="Xiong J."/>
            <person name="Zhou Z."/>
            <person name="Huo F."/>
            <person name="Miao W."/>
            <person name="Ran C."/>
            <person name="Liu Y."/>
            <person name="Zhang J."/>
            <person name="Feng J."/>
            <person name="Wang M."/>
            <person name="Wang M."/>
            <person name="Wang L."/>
            <person name="Yao B."/>
        </authorList>
    </citation>
    <scope>NUCLEOTIDE SEQUENCE [LARGE SCALE GENOMIC DNA]</scope>
    <source>
        <strain evidence="1">Wuqing</strain>
    </source>
</reference>
<sequence>MVIFEDNYYKSSFEISCECSNLQNEIEISGCKVSLRTDQNGPTTSYSIGYKLRLNKNTRYVFVKHEVIFMIDGVTQHQFKFKFYKLFIEFKDYTQTYKWIADQFKQHYGDLQSTQLIQNFEQYGGNYLKPT</sequence>
<accession>A0A0C2IU38</accession>
<organism evidence="1 2">
    <name type="scientific">Thelohanellus kitauei</name>
    <name type="common">Myxosporean</name>
    <dbReference type="NCBI Taxonomy" id="669202"/>
    <lineage>
        <taxon>Eukaryota</taxon>
        <taxon>Metazoa</taxon>
        <taxon>Cnidaria</taxon>
        <taxon>Myxozoa</taxon>
        <taxon>Myxosporea</taxon>
        <taxon>Bivalvulida</taxon>
        <taxon>Platysporina</taxon>
        <taxon>Myxobolidae</taxon>
        <taxon>Thelohanellus</taxon>
    </lineage>
</organism>
<gene>
    <name evidence="1" type="ORF">RF11_03838</name>
</gene>
<comment type="caution">
    <text evidence="1">The sequence shown here is derived from an EMBL/GenBank/DDBJ whole genome shotgun (WGS) entry which is preliminary data.</text>
</comment>
<protein>
    <submittedName>
        <fullName evidence="1">Uncharacterized protein</fullName>
    </submittedName>
</protein>
<dbReference type="Proteomes" id="UP000031668">
    <property type="component" value="Unassembled WGS sequence"/>
</dbReference>
<dbReference type="EMBL" id="JWZT01002668">
    <property type="protein sequence ID" value="KII68929.1"/>
    <property type="molecule type" value="Genomic_DNA"/>
</dbReference>
<keyword evidence="2" id="KW-1185">Reference proteome</keyword>
<name>A0A0C2IU38_THEKT</name>
<proteinExistence type="predicted"/>
<dbReference type="AlphaFoldDB" id="A0A0C2IU38"/>
<evidence type="ECO:0000313" key="2">
    <source>
        <dbReference type="Proteomes" id="UP000031668"/>
    </source>
</evidence>